<comment type="similarity">
    <text evidence="1">Belongs to the TrbG/VirB9 family.</text>
</comment>
<gene>
    <name evidence="5" type="primary">virB9</name>
    <name evidence="5" type="ORF">D8B20_21335</name>
</gene>
<feature type="coiled-coil region" evidence="3">
    <location>
        <begin position="166"/>
        <end position="193"/>
    </location>
</feature>
<accession>A0A518XJY2</accession>
<keyword evidence="3" id="KW-0175">Coiled coil</keyword>
<dbReference type="AlphaFoldDB" id="A0A518XJY2"/>
<evidence type="ECO:0000313" key="6">
    <source>
        <dbReference type="Proteomes" id="UP000319411"/>
    </source>
</evidence>
<geneLocation type="plasmid" evidence="5 6">
    <name>unnamed3</name>
</geneLocation>
<dbReference type="Proteomes" id="UP000319411">
    <property type="component" value="Plasmid unnamed3"/>
</dbReference>
<dbReference type="Gene3D" id="2.60.40.2500">
    <property type="match status" value="1"/>
</dbReference>
<evidence type="ECO:0000256" key="2">
    <source>
        <dbReference type="ARBA" id="ARBA00022729"/>
    </source>
</evidence>
<reference evidence="5 6" key="1">
    <citation type="submission" date="2018-10" db="EMBL/GenBank/DDBJ databases">
        <title>Genome Sequencing of Pantoea dispersa DSM 32899.</title>
        <authorList>
            <person name="Nawrath M."/>
            <person name="Ottenheim C."/>
            <person name="Wilm A."/>
            <person name="Zimmermann W."/>
            <person name="Wu J.C."/>
        </authorList>
    </citation>
    <scope>NUCLEOTIDE SEQUENCE [LARGE SCALE GENOMIC DNA]</scope>
    <source>
        <strain evidence="5 6">DSM 32899</strain>
        <plasmid evidence="5 6">unnamed3</plasmid>
    </source>
</reference>
<evidence type="ECO:0000313" key="5">
    <source>
        <dbReference type="EMBL" id="QDY44504.1"/>
    </source>
</evidence>
<dbReference type="EMBL" id="CP032705">
    <property type="protein sequence ID" value="QDY44504.1"/>
    <property type="molecule type" value="Genomic_DNA"/>
</dbReference>
<evidence type="ECO:0000256" key="4">
    <source>
        <dbReference type="SAM" id="SignalP"/>
    </source>
</evidence>
<feature type="chain" id="PRO_5021713717" evidence="4">
    <location>
        <begin position="31"/>
        <end position="312"/>
    </location>
</feature>
<keyword evidence="6" id="KW-1185">Reference proteome</keyword>
<dbReference type="NCBIfam" id="TIGR02781">
    <property type="entry name" value="VirB9"/>
    <property type="match status" value="1"/>
</dbReference>
<name>A0A518XJY2_9GAMM</name>
<dbReference type="OrthoDB" id="5357875at2"/>
<dbReference type="InterPro" id="IPR033645">
    <property type="entry name" value="VirB9/CagX/TrbG_C"/>
</dbReference>
<keyword evidence="5" id="KW-0614">Plasmid</keyword>
<dbReference type="InterPro" id="IPR038161">
    <property type="entry name" value="VirB9/CagX/TrbG_C_sf"/>
</dbReference>
<dbReference type="InterPro" id="IPR010258">
    <property type="entry name" value="Conjugal_tfr_TrbG/VirB9/CagX"/>
</dbReference>
<dbReference type="Pfam" id="PF03524">
    <property type="entry name" value="CagX"/>
    <property type="match status" value="1"/>
</dbReference>
<proteinExistence type="inferred from homology"/>
<dbReference type="InterPro" id="IPR014148">
    <property type="entry name" value="VirB9"/>
</dbReference>
<dbReference type="KEGG" id="pdis:D8B20_21335"/>
<evidence type="ECO:0000256" key="3">
    <source>
        <dbReference type="SAM" id="Coils"/>
    </source>
</evidence>
<dbReference type="CDD" id="cd06911">
    <property type="entry name" value="VirB9_CagX_TrbG"/>
    <property type="match status" value="1"/>
</dbReference>
<protein>
    <submittedName>
        <fullName evidence="5">P-type conjugative transfer protein VirB9</fullName>
    </submittedName>
</protein>
<organism evidence="5 6">
    <name type="scientific">Candidatus Pantoea soli</name>
    <dbReference type="NCBI Taxonomy" id="3098669"/>
    <lineage>
        <taxon>Bacteria</taxon>
        <taxon>Pseudomonadati</taxon>
        <taxon>Pseudomonadota</taxon>
        <taxon>Gammaproteobacteria</taxon>
        <taxon>Enterobacterales</taxon>
        <taxon>Erwiniaceae</taxon>
        <taxon>Pantoea</taxon>
    </lineage>
</organism>
<feature type="signal peptide" evidence="4">
    <location>
        <begin position="1"/>
        <end position="30"/>
    </location>
</feature>
<sequence>MNIPFITCARQGLLAALCFSALGTAMSVHAEAIPRGSQYDGRMQQVDYNPRNVSVVNVSAGYVTTLIFDDDEAVTTADAGFPAAWEITPKANRVTVRARPIEQGAPGADGNTEKVVIPPNSKDWRTNLLVVTNKRIYSLDLNVIDDNSRTKPAYVIMYRYPKEIANRVSQEQLKQQQALMKQAEEARTEKALESSQIPRNWDYTKRVGQNSSQIVPDVAWDDGRFTFLGFSPQKKIPSLFELNGDQEQIVNSSAQRKGDYTILVVHSLMPKLVLRSGKAVVEVENKGYGKIRVADGTTVSPQVERVEKLDDN</sequence>
<keyword evidence="2 4" id="KW-0732">Signal</keyword>
<evidence type="ECO:0000256" key="1">
    <source>
        <dbReference type="ARBA" id="ARBA00006135"/>
    </source>
</evidence>